<dbReference type="Proteomes" id="UP000887565">
    <property type="component" value="Unplaced"/>
</dbReference>
<keyword evidence="2" id="KW-1185">Reference proteome</keyword>
<keyword evidence="1" id="KW-0472">Membrane</keyword>
<dbReference type="AlphaFoldDB" id="A0A915KRQ7"/>
<feature type="transmembrane region" description="Helical" evidence="1">
    <location>
        <begin position="97"/>
        <end position="117"/>
    </location>
</feature>
<name>A0A915KRQ7_ROMCU</name>
<organism evidence="2 3">
    <name type="scientific">Romanomermis culicivorax</name>
    <name type="common">Nematode worm</name>
    <dbReference type="NCBI Taxonomy" id="13658"/>
    <lineage>
        <taxon>Eukaryota</taxon>
        <taxon>Metazoa</taxon>
        <taxon>Ecdysozoa</taxon>
        <taxon>Nematoda</taxon>
        <taxon>Enoplea</taxon>
        <taxon>Dorylaimia</taxon>
        <taxon>Mermithida</taxon>
        <taxon>Mermithoidea</taxon>
        <taxon>Mermithidae</taxon>
        <taxon>Romanomermis</taxon>
    </lineage>
</organism>
<keyword evidence="1" id="KW-0812">Transmembrane</keyword>
<reference evidence="3" key="1">
    <citation type="submission" date="2022-11" db="UniProtKB">
        <authorList>
            <consortium name="WormBaseParasite"/>
        </authorList>
    </citation>
    <scope>IDENTIFICATION</scope>
</reference>
<protein>
    <submittedName>
        <fullName evidence="3">Uncharacterized protein</fullName>
    </submittedName>
</protein>
<proteinExistence type="predicted"/>
<evidence type="ECO:0000313" key="3">
    <source>
        <dbReference type="WBParaSite" id="nRc.2.0.1.t41574-RA"/>
    </source>
</evidence>
<dbReference type="WBParaSite" id="nRc.2.0.1.t41574-RA">
    <property type="protein sequence ID" value="nRc.2.0.1.t41574-RA"/>
    <property type="gene ID" value="nRc.2.0.1.g41574"/>
</dbReference>
<sequence length="121" mass="13693">MDLNNSILPMSILILLHNLVIVVIVLLDAWFSEDNDIVRPIYSIPQILSEFCEIVEYSTFLKASGTKSDNEECPPQIWAARRNPEILCDFMGASPLIIVYFIIILFLLLASPIAFPIQVEL</sequence>
<accession>A0A915KRQ7</accession>
<feature type="transmembrane region" description="Helical" evidence="1">
    <location>
        <begin position="12"/>
        <end position="31"/>
    </location>
</feature>
<keyword evidence="1" id="KW-1133">Transmembrane helix</keyword>
<evidence type="ECO:0000313" key="2">
    <source>
        <dbReference type="Proteomes" id="UP000887565"/>
    </source>
</evidence>
<evidence type="ECO:0000256" key="1">
    <source>
        <dbReference type="SAM" id="Phobius"/>
    </source>
</evidence>